<accession>A0ABV0Y713</accession>
<proteinExistence type="predicted"/>
<comment type="caution">
    <text evidence="1">The sequence shown here is derived from an EMBL/GenBank/DDBJ whole genome shotgun (WGS) entry which is preliminary data.</text>
</comment>
<protein>
    <submittedName>
        <fullName evidence="1">Uncharacterized protein</fullName>
    </submittedName>
</protein>
<gene>
    <name evidence="1" type="ORF">AMECASPLE_033163</name>
</gene>
<name>A0ABV0Y713_9TELE</name>
<evidence type="ECO:0000313" key="1">
    <source>
        <dbReference type="EMBL" id="MEQ2289455.1"/>
    </source>
</evidence>
<keyword evidence="2" id="KW-1185">Reference proteome</keyword>
<organism evidence="1 2">
    <name type="scientific">Ameca splendens</name>
    <dbReference type="NCBI Taxonomy" id="208324"/>
    <lineage>
        <taxon>Eukaryota</taxon>
        <taxon>Metazoa</taxon>
        <taxon>Chordata</taxon>
        <taxon>Craniata</taxon>
        <taxon>Vertebrata</taxon>
        <taxon>Euteleostomi</taxon>
        <taxon>Actinopterygii</taxon>
        <taxon>Neopterygii</taxon>
        <taxon>Teleostei</taxon>
        <taxon>Neoteleostei</taxon>
        <taxon>Acanthomorphata</taxon>
        <taxon>Ovalentaria</taxon>
        <taxon>Atherinomorphae</taxon>
        <taxon>Cyprinodontiformes</taxon>
        <taxon>Goodeidae</taxon>
        <taxon>Ameca</taxon>
    </lineage>
</organism>
<dbReference type="EMBL" id="JAHRIP010023253">
    <property type="protein sequence ID" value="MEQ2289455.1"/>
    <property type="molecule type" value="Genomic_DNA"/>
</dbReference>
<evidence type="ECO:0000313" key="2">
    <source>
        <dbReference type="Proteomes" id="UP001469553"/>
    </source>
</evidence>
<reference evidence="1 2" key="1">
    <citation type="submission" date="2021-06" db="EMBL/GenBank/DDBJ databases">
        <authorList>
            <person name="Palmer J.M."/>
        </authorList>
    </citation>
    <scope>NUCLEOTIDE SEQUENCE [LARGE SCALE GENOMIC DNA]</scope>
    <source>
        <strain evidence="1 2">AS_MEX2019</strain>
        <tissue evidence="1">Muscle</tissue>
    </source>
</reference>
<sequence>MGTGKGEGAHAKGVHLWCECNEVQPKERTKEKMYFNPSFISARPLLRPLPFFHPCTLSVTGSGKFPRVRGSPLLVSSDTVIRSVGTESIPRSEPQTPSLPSMLVCTLLWLALAHPVTILRFGPLPSTSFATSIFAPHLSFLS</sequence>
<dbReference type="Proteomes" id="UP001469553">
    <property type="component" value="Unassembled WGS sequence"/>
</dbReference>